<evidence type="ECO:0000256" key="4">
    <source>
        <dbReference type="ARBA" id="ARBA00022771"/>
    </source>
</evidence>
<dbReference type="Gene3D" id="3.30.160.60">
    <property type="entry name" value="Classic Zinc Finger"/>
    <property type="match status" value="2"/>
</dbReference>
<evidence type="ECO:0000256" key="6">
    <source>
        <dbReference type="ARBA" id="ARBA00023015"/>
    </source>
</evidence>
<feature type="domain" description="C2H2-type" evidence="11">
    <location>
        <begin position="120"/>
        <end position="147"/>
    </location>
</feature>
<evidence type="ECO:0000256" key="10">
    <source>
        <dbReference type="SAM" id="MobiDB-lite"/>
    </source>
</evidence>
<dbReference type="SMART" id="SM00355">
    <property type="entry name" value="ZnF_C2H2"/>
    <property type="match status" value="2"/>
</dbReference>
<dbReference type="AlphaFoldDB" id="A0A1I7WRW0"/>
<protein>
    <submittedName>
        <fullName evidence="13">C2H2-type domain-containing protein</fullName>
    </submittedName>
</protein>
<keyword evidence="12" id="KW-1185">Reference proteome</keyword>
<dbReference type="GO" id="GO:0000978">
    <property type="term" value="F:RNA polymerase II cis-regulatory region sequence-specific DNA binding"/>
    <property type="evidence" value="ECO:0007669"/>
    <property type="project" value="TreeGrafter"/>
</dbReference>
<evidence type="ECO:0000256" key="1">
    <source>
        <dbReference type="ARBA" id="ARBA00004123"/>
    </source>
</evidence>
<keyword evidence="7" id="KW-0804">Transcription</keyword>
<comment type="subcellular location">
    <subcellularLocation>
        <location evidence="1">Nucleus</location>
    </subcellularLocation>
</comment>
<feature type="domain" description="C2H2-type" evidence="11">
    <location>
        <begin position="28"/>
        <end position="56"/>
    </location>
</feature>
<dbReference type="FunFam" id="3.30.160.60:FF:000395">
    <property type="entry name" value="zinc finger protein 513"/>
    <property type="match status" value="1"/>
</dbReference>
<sequence length="277" mass="30169">MTRIEGATLWRRCRSESDVSQHLSSGLFVCSTCGQAFALHDRLAKHIASRHRDRSASALTDEGAKSHKCNVCNKSFGRSDMLTRREILFFKPLHFKSPSILISMLLKNICYRTHTGEKPYQCPLCSYAASRRDMITRHLRTHVRPDGTPIDISVPIAQLSLCQSPSLPSNPPTNLAVNGGISTQLGSTSIPNNIVHSNVRHLLGATTGSLETPSTTTLGSGEKSAFIPTSPRLLAPPPLIHSLSTPTSPIFHRQQSLSPVLSRQSSIGGYDPTSPVQ</sequence>
<keyword evidence="4 9" id="KW-0863">Zinc-finger</keyword>
<evidence type="ECO:0000313" key="13">
    <source>
        <dbReference type="WBParaSite" id="Hba_07922"/>
    </source>
</evidence>
<dbReference type="PROSITE" id="PS50157">
    <property type="entry name" value="ZINC_FINGER_C2H2_2"/>
    <property type="match status" value="2"/>
</dbReference>
<organism evidence="12 13">
    <name type="scientific">Heterorhabditis bacteriophora</name>
    <name type="common">Entomopathogenic nematode worm</name>
    <dbReference type="NCBI Taxonomy" id="37862"/>
    <lineage>
        <taxon>Eukaryota</taxon>
        <taxon>Metazoa</taxon>
        <taxon>Ecdysozoa</taxon>
        <taxon>Nematoda</taxon>
        <taxon>Chromadorea</taxon>
        <taxon>Rhabditida</taxon>
        <taxon>Rhabditina</taxon>
        <taxon>Rhabditomorpha</taxon>
        <taxon>Strongyloidea</taxon>
        <taxon>Heterorhabditidae</taxon>
        <taxon>Heterorhabditis</taxon>
    </lineage>
</organism>
<dbReference type="SUPFAM" id="SSF57667">
    <property type="entry name" value="beta-beta-alpha zinc fingers"/>
    <property type="match status" value="2"/>
</dbReference>
<keyword evidence="6" id="KW-0805">Transcription regulation</keyword>
<dbReference type="PANTHER" id="PTHR23235:SF161">
    <property type="entry name" value="C2H2-TYPE DOMAIN-CONTAINING PROTEIN"/>
    <property type="match status" value="1"/>
</dbReference>
<evidence type="ECO:0000256" key="3">
    <source>
        <dbReference type="ARBA" id="ARBA00022737"/>
    </source>
</evidence>
<dbReference type="PROSITE" id="PS00028">
    <property type="entry name" value="ZINC_FINGER_C2H2_1"/>
    <property type="match status" value="1"/>
</dbReference>
<dbReference type="InterPro" id="IPR036236">
    <property type="entry name" value="Znf_C2H2_sf"/>
</dbReference>
<dbReference type="GO" id="GO:0000981">
    <property type="term" value="F:DNA-binding transcription factor activity, RNA polymerase II-specific"/>
    <property type="evidence" value="ECO:0007669"/>
    <property type="project" value="TreeGrafter"/>
</dbReference>
<evidence type="ECO:0000256" key="9">
    <source>
        <dbReference type="PROSITE-ProRule" id="PRU00042"/>
    </source>
</evidence>
<keyword evidence="5" id="KW-0862">Zinc</keyword>
<feature type="compositionally biased region" description="Polar residues" evidence="10">
    <location>
        <begin position="242"/>
        <end position="267"/>
    </location>
</feature>
<evidence type="ECO:0000259" key="11">
    <source>
        <dbReference type="PROSITE" id="PS50157"/>
    </source>
</evidence>
<name>A0A1I7WRW0_HETBA</name>
<keyword evidence="2" id="KW-0479">Metal-binding</keyword>
<evidence type="ECO:0000256" key="8">
    <source>
        <dbReference type="ARBA" id="ARBA00023242"/>
    </source>
</evidence>
<proteinExistence type="predicted"/>
<accession>A0A1I7WRW0</accession>
<keyword evidence="8" id="KW-0539">Nucleus</keyword>
<evidence type="ECO:0000256" key="7">
    <source>
        <dbReference type="ARBA" id="ARBA00023163"/>
    </source>
</evidence>
<feature type="region of interest" description="Disordered" evidence="10">
    <location>
        <begin position="238"/>
        <end position="277"/>
    </location>
</feature>
<dbReference type="GO" id="GO:0008270">
    <property type="term" value="F:zinc ion binding"/>
    <property type="evidence" value="ECO:0007669"/>
    <property type="project" value="UniProtKB-KW"/>
</dbReference>
<dbReference type="InterPro" id="IPR013087">
    <property type="entry name" value="Znf_C2H2_type"/>
</dbReference>
<dbReference type="PANTHER" id="PTHR23235">
    <property type="entry name" value="KRUEPPEL-LIKE TRANSCRIPTION FACTOR"/>
    <property type="match status" value="1"/>
</dbReference>
<dbReference type="GO" id="GO:0005634">
    <property type="term" value="C:nucleus"/>
    <property type="evidence" value="ECO:0007669"/>
    <property type="project" value="UniProtKB-SubCell"/>
</dbReference>
<reference evidence="13" key="1">
    <citation type="submission" date="2016-11" db="UniProtKB">
        <authorList>
            <consortium name="WormBaseParasite"/>
        </authorList>
    </citation>
    <scope>IDENTIFICATION</scope>
</reference>
<evidence type="ECO:0000313" key="12">
    <source>
        <dbReference type="Proteomes" id="UP000095283"/>
    </source>
</evidence>
<dbReference type="Pfam" id="PF00096">
    <property type="entry name" value="zf-C2H2"/>
    <property type="match status" value="1"/>
</dbReference>
<evidence type="ECO:0000256" key="5">
    <source>
        <dbReference type="ARBA" id="ARBA00022833"/>
    </source>
</evidence>
<dbReference type="Proteomes" id="UP000095283">
    <property type="component" value="Unplaced"/>
</dbReference>
<evidence type="ECO:0000256" key="2">
    <source>
        <dbReference type="ARBA" id="ARBA00022723"/>
    </source>
</evidence>
<dbReference type="WBParaSite" id="Hba_07922">
    <property type="protein sequence ID" value="Hba_07922"/>
    <property type="gene ID" value="Hba_07922"/>
</dbReference>
<keyword evidence="3" id="KW-0677">Repeat</keyword>